<keyword evidence="3" id="KW-1185">Reference proteome</keyword>
<accession>A0AAD4Q9A7</accession>
<feature type="transmembrane region" description="Helical" evidence="1">
    <location>
        <begin position="22"/>
        <end position="42"/>
    </location>
</feature>
<keyword evidence="1" id="KW-0812">Transmembrane</keyword>
<dbReference type="EMBL" id="JAKELL010000016">
    <property type="protein sequence ID" value="KAH8994005.1"/>
    <property type="molecule type" value="Genomic_DNA"/>
</dbReference>
<evidence type="ECO:0000256" key="1">
    <source>
        <dbReference type="SAM" id="Phobius"/>
    </source>
</evidence>
<organism evidence="2 3">
    <name type="scientific">Lactarius akahatsu</name>
    <dbReference type="NCBI Taxonomy" id="416441"/>
    <lineage>
        <taxon>Eukaryota</taxon>
        <taxon>Fungi</taxon>
        <taxon>Dikarya</taxon>
        <taxon>Basidiomycota</taxon>
        <taxon>Agaricomycotina</taxon>
        <taxon>Agaricomycetes</taxon>
        <taxon>Russulales</taxon>
        <taxon>Russulaceae</taxon>
        <taxon>Lactarius</taxon>
    </lineage>
</organism>
<proteinExistence type="predicted"/>
<keyword evidence="1" id="KW-0472">Membrane</keyword>
<name>A0AAD4Q9A7_9AGAM</name>
<keyword evidence="1" id="KW-1133">Transmembrane helix</keyword>
<dbReference type="Proteomes" id="UP001201163">
    <property type="component" value="Unassembled WGS sequence"/>
</dbReference>
<protein>
    <submittedName>
        <fullName evidence="2">Uncharacterized protein</fullName>
    </submittedName>
</protein>
<evidence type="ECO:0000313" key="2">
    <source>
        <dbReference type="EMBL" id="KAH8994005.1"/>
    </source>
</evidence>
<comment type="caution">
    <text evidence="2">The sequence shown here is derived from an EMBL/GenBank/DDBJ whole genome shotgun (WGS) entry which is preliminary data.</text>
</comment>
<reference evidence="2" key="1">
    <citation type="submission" date="2022-01" db="EMBL/GenBank/DDBJ databases">
        <title>Comparative genomics reveals a dynamic genome evolution in the ectomycorrhizal milk-cap (Lactarius) mushrooms.</title>
        <authorList>
            <consortium name="DOE Joint Genome Institute"/>
            <person name="Lebreton A."/>
            <person name="Tang N."/>
            <person name="Kuo A."/>
            <person name="LaButti K."/>
            <person name="Drula E."/>
            <person name="Barry K."/>
            <person name="Clum A."/>
            <person name="Lipzen A."/>
            <person name="Mousain D."/>
            <person name="Ng V."/>
            <person name="Wang R."/>
            <person name="Wang X."/>
            <person name="Dai Y."/>
            <person name="Henrissat B."/>
            <person name="Grigoriev I.V."/>
            <person name="Guerin-Laguette A."/>
            <person name="Yu F."/>
            <person name="Martin F.M."/>
        </authorList>
    </citation>
    <scope>NUCLEOTIDE SEQUENCE</scope>
    <source>
        <strain evidence="2">QP</strain>
    </source>
</reference>
<sequence>MVHPAPVPNTLPPPFFFSAPELFYIQNFLQAIVIVAALRALCALQDARPIHLADELVRASSLVDDEAGKFRAAARTRRLLSTLAERLARAPTAPVHRKDAPTEICTGRREQTTLNVTSEERT</sequence>
<evidence type="ECO:0000313" key="3">
    <source>
        <dbReference type="Proteomes" id="UP001201163"/>
    </source>
</evidence>
<gene>
    <name evidence="2" type="ORF">EDB92DRAFT_1944281</name>
</gene>
<dbReference type="AlphaFoldDB" id="A0AAD4Q9A7"/>